<evidence type="ECO:0008006" key="3">
    <source>
        <dbReference type="Google" id="ProtNLM"/>
    </source>
</evidence>
<dbReference type="Proteomes" id="UP001497525">
    <property type="component" value="Unassembled WGS sequence"/>
</dbReference>
<evidence type="ECO:0000313" key="1">
    <source>
        <dbReference type="EMBL" id="CAL5136497.1"/>
    </source>
</evidence>
<dbReference type="AlphaFoldDB" id="A0AAV2TGC0"/>
<evidence type="ECO:0000313" key="2">
    <source>
        <dbReference type="Proteomes" id="UP001497525"/>
    </source>
</evidence>
<proteinExistence type="predicted"/>
<reference evidence="1" key="1">
    <citation type="submission" date="2024-06" db="EMBL/GenBank/DDBJ databases">
        <authorList>
            <person name="Liu X."/>
            <person name="Lenzi L."/>
            <person name="Haldenby T S."/>
            <person name="Uol C."/>
        </authorList>
    </citation>
    <scope>NUCLEOTIDE SEQUENCE</scope>
</reference>
<protein>
    <recommendedName>
        <fullName evidence="3">Secreted protein</fullName>
    </recommendedName>
</protein>
<dbReference type="EMBL" id="CAXLJL010000323">
    <property type="protein sequence ID" value="CAL5136497.1"/>
    <property type="molecule type" value="Genomic_DNA"/>
</dbReference>
<sequence>MGITKCVIYEALIRFASLSTFSRTGSIITAFLVTESASRYVYVHDTVSNSCRNSRGPPAERIGNIDFIQLRSRRIFACQNKQPIPGQSISRDFRLFVGPKLIARQK</sequence>
<accession>A0AAV2TGC0</accession>
<name>A0AAV2TGC0_CALDB</name>
<comment type="caution">
    <text evidence="1">The sequence shown here is derived from an EMBL/GenBank/DDBJ whole genome shotgun (WGS) entry which is preliminary data.</text>
</comment>
<gene>
    <name evidence="1" type="ORF">CDAUBV1_LOCUS10586</name>
</gene>
<organism evidence="1 2">
    <name type="scientific">Calicophoron daubneyi</name>
    <name type="common">Rumen fluke</name>
    <name type="synonym">Paramphistomum daubneyi</name>
    <dbReference type="NCBI Taxonomy" id="300641"/>
    <lineage>
        <taxon>Eukaryota</taxon>
        <taxon>Metazoa</taxon>
        <taxon>Spiralia</taxon>
        <taxon>Lophotrochozoa</taxon>
        <taxon>Platyhelminthes</taxon>
        <taxon>Trematoda</taxon>
        <taxon>Digenea</taxon>
        <taxon>Plagiorchiida</taxon>
        <taxon>Pronocephalata</taxon>
        <taxon>Paramphistomoidea</taxon>
        <taxon>Paramphistomidae</taxon>
        <taxon>Calicophoron</taxon>
    </lineage>
</organism>